<accession>A0ACC0U6L0</accession>
<name>A0ACC0U6L0_9AGAM</name>
<protein>
    <submittedName>
        <fullName evidence="1">Uncharacterized protein</fullName>
    </submittedName>
</protein>
<evidence type="ECO:0000313" key="1">
    <source>
        <dbReference type="EMBL" id="KAI9465126.1"/>
    </source>
</evidence>
<keyword evidence="2" id="KW-1185">Reference proteome</keyword>
<dbReference type="Proteomes" id="UP001207468">
    <property type="component" value="Unassembled WGS sequence"/>
</dbReference>
<organism evidence="1 2">
    <name type="scientific">Russula earlei</name>
    <dbReference type="NCBI Taxonomy" id="71964"/>
    <lineage>
        <taxon>Eukaryota</taxon>
        <taxon>Fungi</taxon>
        <taxon>Dikarya</taxon>
        <taxon>Basidiomycota</taxon>
        <taxon>Agaricomycotina</taxon>
        <taxon>Agaricomycetes</taxon>
        <taxon>Russulales</taxon>
        <taxon>Russulaceae</taxon>
        <taxon>Russula</taxon>
    </lineage>
</organism>
<sequence>MSAPPPPPAAIPGIAELRSPPNLLVPRLLFSGSFGIGPSSPMTDPTVHAIFLTETAQTILSGVDLYYRFASGFGSIQHLTDPYLSTFVGPIIGAVVSVTVQYFFAYRVWVLSNKKSWWLCLFICIFSTVEATAAFTGGVYVGPVLFTLFLSSGSQKQTHVHQRFIWGRTLKVLVYTWLIGNAVADVLITAAMLYYLTIRPDRAVAYSNHALSKIVRLTIETNVLTTTTGLVSLLLLSIFPNKIWYTCPTAILGKLYSNTLLVSLNNRISIREGPTARETLPTSQSTTDRSSRIHSGIMHVDIENFPNAFKGSTESSRDEGREKILDIPGIGFSIPSEDVTIITTTA</sequence>
<dbReference type="EMBL" id="JAGFNK010000146">
    <property type="protein sequence ID" value="KAI9465126.1"/>
    <property type="molecule type" value="Genomic_DNA"/>
</dbReference>
<evidence type="ECO:0000313" key="2">
    <source>
        <dbReference type="Proteomes" id="UP001207468"/>
    </source>
</evidence>
<gene>
    <name evidence="1" type="ORF">F5148DRAFT_1150096</name>
</gene>
<comment type="caution">
    <text evidence="1">The sequence shown here is derived from an EMBL/GenBank/DDBJ whole genome shotgun (WGS) entry which is preliminary data.</text>
</comment>
<reference evidence="1" key="1">
    <citation type="submission" date="2021-03" db="EMBL/GenBank/DDBJ databases">
        <title>Evolutionary priming and transition to the ectomycorrhizal habit in an iconic lineage of mushroom-forming fungi: is preadaptation a requirement?</title>
        <authorList>
            <consortium name="DOE Joint Genome Institute"/>
            <person name="Looney B.P."/>
            <person name="Miyauchi S."/>
            <person name="Morin E."/>
            <person name="Drula E."/>
            <person name="Courty P.E."/>
            <person name="Chicoki N."/>
            <person name="Fauchery L."/>
            <person name="Kohler A."/>
            <person name="Kuo A."/>
            <person name="LaButti K."/>
            <person name="Pangilinan J."/>
            <person name="Lipzen A."/>
            <person name="Riley R."/>
            <person name="Andreopoulos W."/>
            <person name="He G."/>
            <person name="Johnson J."/>
            <person name="Barry K.W."/>
            <person name="Grigoriev I.V."/>
            <person name="Nagy L."/>
            <person name="Hibbett D."/>
            <person name="Henrissat B."/>
            <person name="Matheny P.B."/>
            <person name="Labbe J."/>
            <person name="Martin A.F."/>
        </authorList>
    </citation>
    <scope>NUCLEOTIDE SEQUENCE</scope>
    <source>
        <strain evidence="1">BPL698</strain>
    </source>
</reference>
<proteinExistence type="predicted"/>